<dbReference type="Gene3D" id="1.20.910.10">
    <property type="entry name" value="Heme oxygenase-like"/>
    <property type="match status" value="1"/>
</dbReference>
<name>A0A0M6YIS5_9RHOB</name>
<gene>
    <name evidence="1" type="ORF">JDO7802_01841</name>
</gene>
<dbReference type="AlphaFoldDB" id="A0A0M6YIS5"/>
<dbReference type="OrthoDB" id="7659051at2"/>
<evidence type="ECO:0008006" key="3">
    <source>
        <dbReference type="Google" id="ProtNLM"/>
    </source>
</evidence>
<reference evidence="1 2" key="1">
    <citation type="submission" date="2015-07" db="EMBL/GenBank/DDBJ databases">
        <authorList>
            <person name="Noorani M."/>
        </authorList>
    </citation>
    <scope>NUCLEOTIDE SEQUENCE [LARGE SCALE GENOMIC DNA]</scope>
    <source>
        <strain evidence="1 2">CECT 7802</strain>
    </source>
</reference>
<dbReference type="RefSeq" id="WP_144430567.1">
    <property type="nucleotide sequence ID" value="NZ_CXSU01000011.1"/>
</dbReference>
<keyword evidence="2" id="KW-1185">Reference proteome</keyword>
<evidence type="ECO:0000313" key="2">
    <source>
        <dbReference type="Proteomes" id="UP000049222"/>
    </source>
</evidence>
<organism evidence="1 2">
    <name type="scientific">Jannaschia donghaensis</name>
    <dbReference type="NCBI Taxonomy" id="420998"/>
    <lineage>
        <taxon>Bacteria</taxon>
        <taxon>Pseudomonadati</taxon>
        <taxon>Pseudomonadota</taxon>
        <taxon>Alphaproteobacteria</taxon>
        <taxon>Rhodobacterales</taxon>
        <taxon>Roseobacteraceae</taxon>
        <taxon>Jannaschia</taxon>
    </lineage>
</organism>
<proteinExistence type="predicted"/>
<protein>
    <recommendedName>
        <fullName evidence="3">Heme oxygenase</fullName>
    </recommendedName>
</protein>
<dbReference type="EMBL" id="CXSU01000011">
    <property type="protein sequence ID" value="CTQ49824.1"/>
    <property type="molecule type" value="Genomic_DNA"/>
</dbReference>
<dbReference type="STRING" id="420998.JDO7802_01841"/>
<dbReference type="Proteomes" id="UP000049222">
    <property type="component" value="Unassembled WGS sequence"/>
</dbReference>
<accession>A0A0M6YIS5</accession>
<evidence type="ECO:0000313" key="1">
    <source>
        <dbReference type="EMBL" id="CTQ49824.1"/>
    </source>
</evidence>
<sequence>MSFTGPSLRDRLRTGTRLAQDGVERAQRRFDFARPGHIGAFLAAQRDAVVTLRGVASELEDALQAACDRLDADLAELGHGPGPKTYPAPRSDHRVACGFVWHSQQLALRTMTRRLPDAATRGLRFLTHPRNVSAWRVLCDELERTPGYEGDATLAVTATNDRLALLETIHMDHARACA</sequence>
<dbReference type="InterPro" id="IPR016084">
    <property type="entry name" value="Haem_Oase-like_multi-hlx"/>
</dbReference>